<dbReference type="Proteomes" id="UP000031637">
    <property type="component" value="Chromosome"/>
</dbReference>
<feature type="domain" description="PAC" evidence="1">
    <location>
        <begin position="335"/>
        <end position="390"/>
    </location>
</feature>
<dbReference type="KEGG" id="shd:SUTH_02961"/>
<dbReference type="SMART" id="SM00267">
    <property type="entry name" value="GGDEF"/>
    <property type="match status" value="1"/>
</dbReference>
<proteinExistence type="predicted"/>
<feature type="domain" description="GGDEF" evidence="2">
    <location>
        <begin position="422"/>
        <end position="559"/>
    </location>
</feature>
<dbReference type="Pfam" id="PF08448">
    <property type="entry name" value="PAS_4"/>
    <property type="match status" value="1"/>
</dbReference>
<accession>W0SIG5</accession>
<dbReference type="NCBIfam" id="TIGR00254">
    <property type="entry name" value="GGDEF"/>
    <property type="match status" value="1"/>
</dbReference>
<dbReference type="PANTHER" id="PTHR44757:SF2">
    <property type="entry name" value="BIOFILM ARCHITECTURE MAINTENANCE PROTEIN MBAA"/>
    <property type="match status" value="1"/>
</dbReference>
<protein>
    <submittedName>
        <fullName evidence="3">Diguanylate cyclase</fullName>
    </submittedName>
</protein>
<evidence type="ECO:0000313" key="3">
    <source>
        <dbReference type="EMBL" id="BAO30740.1"/>
    </source>
</evidence>
<dbReference type="InterPro" id="IPR000700">
    <property type="entry name" value="PAS-assoc_C"/>
</dbReference>
<reference evidence="3 4" key="1">
    <citation type="journal article" date="2014" name="Syst. Appl. Microbiol.">
        <title>Complete genomes of freshwater sulfur oxidizers Sulfuricella denitrificans skB26 and Sulfuritalea hydrogenivorans sk43H: genetic insights into the sulfur oxidation pathway of betaproteobacteria.</title>
        <authorList>
            <person name="Watanabe T."/>
            <person name="Kojima H."/>
            <person name="Fukui M."/>
        </authorList>
    </citation>
    <scope>NUCLEOTIDE SEQUENCE [LARGE SCALE GENOMIC DNA]</scope>
    <source>
        <strain evidence="3">DSM22779</strain>
    </source>
</reference>
<dbReference type="Pfam" id="PF12860">
    <property type="entry name" value="PAS_7"/>
    <property type="match status" value="2"/>
</dbReference>
<dbReference type="Pfam" id="PF00990">
    <property type="entry name" value="GGDEF"/>
    <property type="match status" value="1"/>
</dbReference>
<dbReference type="STRING" id="1223802.SUTH_02961"/>
<dbReference type="PROSITE" id="PS50887">
    <property type="entry name" value="GGDEF"/>
    <property type="match status" value="1"/>
</dbReference>
<dbReference type="PROSITE" id="PS50113">
    <property type="entry name" value="PAC"/>
    <property type="match status" value="1"/>
</dbReference>
<sequence length="560" mass="62316">MNQPGIGYQDTLQTIINFLPSGITMFNADQQMVVCNRIFRTMLEFPDSLFDDGLPTLRELALFNAGRGEYGEGDPQVIADQVCERARGMQPHVFERQRPNGAVLEIRGAPLPSGGWVSIYTDITDRKRAEQEAQRYSTYLDTVLNSLPQGVTVVNEKLGVELWNKRFENLLNLPEGVLYPGVPFEEVIRKNAERGEYGDVDPVQKARDTVALAMKFEPHRLERTRADGRTLEIEGRDMQIDGKVAGFVTTYTDITDRIRNEEALRRVKNMMSDAINFSPTYIWETDAEGNYTHLQGVEHILGFAEQNLLGLPRAAMLHAGSDTSGEVAQRMKAREPVERLVVEARHMSGATVWLSTSARPVFDPSGRYMGYRGVDVDVTEITLARQELEQIALHDTLTGLANRRKFQDRYELERLRQARLGLPLTLILVDVDHFKQVNDVWGHIVGDICLKAVANLLASHLRPIDLVARFGGEEFLVLLSDANAAEGAMVAEKLRRALEGKSIDTGLEAQPSLQITASFGVTTLLPSENIALEAVIERADGAVYAAKRGGRNRVCIAEGG</sequence>
<evidence type="ECO:0000259" key="2">
    <source>
        <dbReference type="PROSITE" id="PS50887"/>
    </source>
</evidence>
<dbReference type="SUPFAM" id="SSF55073">
    <property type="entry name" value="Nucleotide cyclase"/>
    <property type="match status" value="1"/>
</dbReference>
<dbReference type="InterPro" id="IPR013656">
    <property type="entry name" value="PAS_4"/>
</dbReference>
<dbReference type="Gene3D" id="3.30.450.20">
    <property type="entry name" value="PAS domain"/>
    <property type="match status" value="3"/>
</dbReference>
<dbReference type="InterPro" id="IPR035965">
    <property type="entry name" value="PAS-like_dom_sf"/>
</dbReference>
<dbReference type="AlphaFoldDB" id="W0SIG5"/>
<dbReference type="SUPFAM" id="SSF55785">
    <property type="entry name" value="PYP-like sensor domain (PAS domain)"/>
    <property type="match status" value="3"/>
</dbReference>
<dbReference type="InterPro" id="IPR000014">
    <property type="entry name" value="PAS"/>
</dbReference>
<dbReference type="RefSeq" id="WP_041100314.1">
    <property type="nucleotide sequence ID" value="NZ_AP012547.1"/>
</dbReference>
<organism evidence="3 4">
    <name type="scientific">Sulfuritalea hydrogenivorans sk43H</name>
    <dbReference type="NCBI Taxonomy" id="1223802"/>
    <lineage>
        <taxon>Bacteria</taxon>
        <taxon>Pseudomonadati</taxon>
        <taxon>Pseudomonadota</taxon>
        <taxon>Betaproteobacteria</taxon>
        <taxon>Nitrosomonadales</taxon>
        <taxon>Sterolibacteriaceae</taxon>
        <taxon>Sulfuritalea</taxon>
    </lineage>
</organism>
<gene>
    <name evidence="3" type="ORF">SUTH_02961</name>
</gene>
<dbReference type="CDD" id="cd01949">
    <property type="entry name" value="GGDEF"/>
    <property type="match status" value="1"/>
</dbReference>
<dbReference type="InterPro" id="IPR000160">
    <property type="entry name" value="GGDEF_dom"/>
</dbReference>
<dbReference type="EMBL" id="AP012547">
    <property type="protein sequence ID" value="BAO30740.1"/>
    <property type="molecule type" value="Genomic_DNA"/>
</dbReference>
<dbReference type="SMART" id="SM00086">
    <property type="entry name" value="PAC"/>
    <property type="match status" value="2"/>
</dbReference>
<dbReference type="InterPro" id="IPR052155">
    <property type="entry name" value="Biofilm_reg_signaling"/>
</dbReference>
<dbReference type="FunFam" id="3.30.70.270:FF:000001">
    <property type="entry name" value="Diguanylate cyclase domain protein"/>
    <property type="match status" value="1"/>
</dbReference>
<dbReference type="InterPro" id="IPR029787">
    <property type="entry name" value="Nucleotide_cyclase"/>
</dbReference>
<dbReference type="InterPro" id="IPR001610">
    <property type="entry name" value="PAC"/>
</dbReference>
<dbReference type="OrthoDB" id="9813903at2"/>
<dbReference type="HOGENOM" id="CLU_486528_0_0_4"/>
<evidence type="ECO:0000259" key="1">
    <source>
        <dbReference type="PROSITE" id="PS50113"/>
    </source>
</evidence>
<dbReference type="InterPro" id="IPR043128">
    <property type="entry name" value="Rev_trsase/Diguanyl_cyclase"/>
</dbReference>
<evidence type="ECO:0000313" key="4">
    <source>
        <dbReference type="Proteomes" id="UP000031637"/>
    </source>
</evidence>
<name>W0SIG5_9PROT</name>
<dbReference type="GO" id="GO:0003824">
    <property type="term" value="F:catalytic activity"/>
    <property type="evidence" value="ECO:0007669"/>
    <property type="project" value="UniProtKB-ARBA"/>
</dbReference>
<dbReference type="NCBIfam" id="TIGR00229">
    <property type="entry name" value="sensory_box"/>
    <property type="match status" value="1"/>
</dbReference>
<keyword evidence="4" id="KW-1185">Reference proteome</keyword>
<dbReference type="PANTHER" id="PTHR44757">
    <property type="entry name" value="DIGUANYLATE CYCLASE DGCP"/>
    <property type="match status" value="1"/>
</dbReference>
<dbReference type="Gene3D" id="3.30.70.270">
    <property type="match status" value="1"/>
</dbReference>